<feature type="transmembrane region" description="Helical" evidence="1">
    <location>
        <begin position="323"/>
        <end position="343"/>
    </location>
</feature>
<organism evidence="2 3">
    <name type="scientific">Helicobacter didelphidarum</name>
    <dbReference type="NCBI Taxonomy" id="2040648"/>
    <lineage>
        <taxon>Bacteria</taxon>
        <taxon>Pseudomonadati</taxon>
        <taxon>Campylobacterota</taxon>
        <taxon>Epsilonproteobacteria</taxon>
        <taxon>Campylobacterales</taxon>
        <taxon>Helicobacteraceae</taxon>
        <taxon>Helicobacter</taxon>
    </lineage>
</organism>
<dbReference type="Gene3D" id="3.30.450.20">
    <property type="entry name" value="PAS domain"/>
    <property type="match status" value="1"/>
</dbReference>
<evidence type="ECO:0000313" key="2">
    <source>
        <dbReference type="EMBL" id="RDU62238.1"/>
    </source>
</evidence>
<dbReference type="Gene3D" id="6.10.340.10">
    <property type="match status" value="1"/>
</dbReference>
<dbReference type="AlphaFoldDB" id="A0A3D8IAV8"/>
<dbReference type="Proteomes" id="UP000256379">
    <property type="component" value="Unassembled WGS sequence"/>
</dbReference>
<dbReference type="EMBL" id="NXLQ01000033">
    <property type="protein sequence ID" value="RDU62238.1"/>
    <property type="molecule type" value="Genomic_DNA"/>
</dbReference>
<proteinExistence type="predicted"/>
<keyword evidence="1" id="KW-0472">Membrane</keyword>
<comment type="caution">
    <text evidence="2">The sequence shown here is derived from an EMBL/GenBank/DDBJ whole genome shotgun (WGS) entry which is preliminary data.</text>
</comment>
<evidence type="ECO:0000256" key="1">
    <source>
        <dbReference type="SAM" id="Phobius"/>
    </source>
</evidence>
<protein>
    <submittedName>
        <fullName evidence="2">Methyl-accepting chemotaxis protein</fullName>
    </submittedName>
</protein>
<feature type="non-terminal residue" evidence="2">
    <location>
        <position position="416"/>
    </location>
</feature>
<keyword evidence="3" id="KW-1185">Reference proteome</keyword>
<gene>
    <name evidence="2" type="ORF">CQA53_09395</name>
</gene>
<keyword evidence="1" id="KW-0812">Transmembrane</keyword>
<sequence>MNFFSHLKIGTKIILAIILTVFLCLGALVVVVSSHSSKILSHESEKLIINVGKRAANLVEGYLRESRATLNLGHAEIQEALLHGYGQTNDTLLETTLINMLDKNTLGIFGYIYLKNIHLQNSRYHIGNDSVILGHDSQPAVEGGVQLTDATQDVLNLRGLQQAMQTGKMSVGKPVKMRFNGIEVNVLSINIPFFDSNHQVVGSIGLLLDINTLAKVMNDSSRLSVFEGDYRAILTSDGTIITNPNPEFIGMSLLDANRHPSATEVVNAIKRKQEGVMPYNNLQGDISYTANAFFNITDDVYWSVLVTAPEKAIFAPLSQLQTYMFVGSLIAIFIVCAIVYFVIRSNITMRIHTVQSILFGFFKYLNHESKNPPKLVHPRAQDEIGAMAIAINENIEKTQQSLKQDTIAIEQSAKTA</sequence>
<dbReference type="Pfam" id="PF22673">
    <property type="entry name" value="MCP-like_PDC_1"/>
    <property type="match status" value="1"/>
</dbReference>
<name>A0A3D8IAV8_9HELI</name>
<keyword evidence="1" id="KW-1133">Transmembrane helix</keyword>
<evidence type="ECO:0000313" key="3">
    <source>
        <dbReference type="Proteomes" id="UP000256379"/>
    </source>
</evidence>
<accession>A0A3D8IAV8</accession>
<reference evidence="2 3" key="1">
    <citation type="submission" date="2018-04" db="EMBL/GenBank/DDBJ databases">
        <title>Novel Campyloabacter and Helicobacter Species and Strains.</title>
        <authorList>
            <person name="Mannion A.J."/>
            <person name="Shen Z."/>
            <person name="Fox J.G."/>
        </authorList>
    </citation>
    <scope>NUCLEOTIDE SEQUENCE [LARGE SCALE GENOMIC DNA]</scope>
    <source>
        <strain evidence="2 3">MIT 17-337</strain>
    </source>
</reference>